<dbReference type="WBParaSite" id="ES5_v2.g10060.t1">
    <property type="protein sequence ID" value="ES5_v2.g10060.t1"/>
    <property type="gene ID" value="ES5_v2.g10060"/>
</dbReference>
<accession>A0AC34EZD3</accession>
<organism evidence="1 2">
    <name type="scientific">Panagrolaimus sp. ES5</name>
    <dbReference type="NCBI Taxonomy" id="591445"/>
    <lineage>
        <taxon>Eukaryota</taxon>
        <taxon>Metazoa</taxon>
        <taxon>Ecdysozoa</taxon>
        <taxon>Nematoda</taxon>
        <taxon>Chromadorea</taxon>
        <taxon>Rhabditida</taxon>
        <taxon>Tylenchina</taxon>
        <taxon>Panagrolaimomorpha</taxon>
        <taxon>Panagrolaimoidea</taxon>
        <taxon>Panagrolaimidae</taxon>
        <taxon>Panagrolaimus</taxon>
    </lineage>
</organism>
<protein>
    <submittedName>
        <fullName evidence="2">BTB domain-containing protein</fullName>
    </submittedName>
</protein>
<name>A0AC34EZD3_9BILA</name>
<proteinExistence type="predicted"/>
<dbReference type="Proteomes" id="UP000887579">
    <property type="component" value="Unplaced"/>
</dbReference>
<sequence length="334" mass="38541">MDIRPILIDDVVRIPKKKFTAIAEAEEYRLEVGSTESKEIDGIPSVNYYMYLEYNDDTDEPMFDFFTITLSFSFHESKKFRAKLGFYVKSASFVDENDCDVILTEDDGYCYWEKAIFSLTDVLNPEKKFIENGMLTLHMKGILFVEPSDVGLENKLTLGQILWERNDHDFIIFVGKDDKTKTEVRIHKLILASRSPVFDAMLQTDMKEKAENRLEIIDFDVEVVQTAVEYFYDRDTYKSLNLGKLISLLKFADKYDIKDMKAEVEHSCFVQIYPKTICQISNASLLSNSSVLKKICIQTMIIYLKQGIPFVNSDSLDKDFTAEMVHTASSSFNL</sequence>
<evidence type="ECO:0000313" key="2">
    <source>
        <dbReference type="WBParaSite" id="ES5_v2.g10060.t1"/>
    </source>
</evidence>
<evidence type="ECO:0000313" key="1">
    <source>
        <dbReference type="Proteomes" id="UP000887579"/>
    </source>
</evidence>
<reference evidence="2" key="1">
    <citation type="submission" date="2022-11" db="UniProtKB">
        <authorList>
            <consortium name="WormBaseParasite"/>
        </authorList>
    </citation>
    <scope>IDENTIFICATION</scope>
</reference>